<protein>
    <submittedName>
        <fullName evidence="1">Uncharacterized protein</fullName>
    </submittedName>
</protein>
<evidence type="ECO:0000313" key="1">
    <source>
        <dbReference type="EMBL" id="ABN05959.1"/>
    </source>
</evidence>
<accession>A2Q1Z3</accession>
<proteinExistence type="predicted"/>
<organism evidence="1">
    <name type="scientific">Medicago truncatula</name>
    <name type="common">Barrel medic</name>
    <name type="synonym">Medicago tribuloides</name>
    <dbReference type="NCBI Taxonomy" id="3880"/>
    <lineage>
        <taxon>Eukaryota</taxon>
        <taxon>Viridiplantae</taxon>
        <taxon>Streptophyta</taxon>
        <taxon>Embryophyta</taxon>
        <taxon>Tracheophyta</taxon>
        <taxon>Spermatophyta</taxon>
        <taxon>Magnoliopsida</taxon>
        <taxon>eudicotyledons</taxon>
        <taxon>Gunneridae</taxon>
        <taxon>Pentapetalae</taxon>
        <taxon>rosids</taxon>
        <taxon>fabids</taxon>
        <taxon>Fabales</taxon>
        <taxon>Fabaceae</taxon>
        <taxon>Papilionoideae</taxon>
        <taxon>50 kb inversion clade</taxon>
        <taxon>NPAAA clade</taxon>
        <taxon>Hologalegina</taxon>
        <taxon>IRL clade</taxon>
        <taxon>Trifolieae</taxon>
        <taxon>Medicago</taxon>
    </lineage>
</organism>
<reference evidence="1" key="1">
    <citation type="submission" date="2004-08" db="EMBL/GenBank/DDBJ databases">
        <authorList>
            <person name="Town C.D."/>
        </authorList>
    </citation>
    <scope>NUCLEOTIDE SEQUENCE</scope>
</reference>
<reference evidence="1" key="2">
    <citation type="submission" date="2007-03" db="EMBL/GenBank/DDBJ databases">
        <authorList>
            <consortium name="The International Medicago Genome Annotation Group"/>
        </authorList>
    </citation>
    <scope>NUCLEOTIDE SEQUENCE</scope>
</reference>
<gene>
    <name evidence="1" type="ORF">MtrDRAFT_AC149134g43v2</name>
</gene>
<dbReference type="AlphaFoldDB" id="A2Q1Z3"/>
<name>A2Q1Z3_MEDTR</name>
<dbReference type="EMBL" id="AC149134">
    <property type="protein sequence ID" value="ABN05959.1"/>
    <property type="molecule type" value="Genomic_DNA"/>
</dbReference>
<sequence>MQEILKSFMEQGSWLYVLNVTITGHLYDKEANNQLEALGQRRKKKA</sequence>